<name>A0A090Y9X0_PAEMA</name>
<keyword evidence="2" id="KW-1185">Reference proteome</keyword>
<comment type="caution">
    <text evidence="1">The sequence shown here is derived from an EMBL/GenBank/DDBJ whole genome shotgun (WGS) entry which is preliminary data.</text>
</comment>
<accession>A0A090Y9X0</accession>
<dbReference type="HOGENOM" id="CLU_2808345_0_0_9"/>
<sequence length="67" mass="7268">MEPIYFRGMQTAADKRMKSANGIAFFGEIIGGLKNACLTDKKAEDFRPPPLPAIRVAGSFGVLLILI</sequence>
<dbReference type="EMBL" id="JMQA01000060">
    <property type="protein sequence ID" value="KFM89115.1"/>
    <property type="molecule type" value="Genomic_DNA"/>
</dbReference>
<reference evidence="1 2" key="1">
    <citation type="submission" date="2014-04" db="EMBL/GenBank/DDBJ databases">
        <authorList>
            <person name="Bishop-Lilly K.A."/>
            <person name="Broomall S.M."/>
            <person name="Chain P.S."/>
            <person name="Chertkov O."/>
            <person name="Coyne S.R."/>
            <person name="Daligault H.E."/>
            <person name="Davenport K.W."/>
            <person name="Erkkila T."/>
            <person name="Frey K.G."/>
            <person name="Gibbons H.S."/>
            <person name="Gu W."/>
            <person name="Jaissle J."/>
            <person name="Johnson S.L."/>
            <person name="Koroleva G.I."/>
            <person name="Ladner J.T."/>
            <person name="Lo C.-C."/>
            <person name="Minogue T.D."/>
            <person name="Munk C."/>
            <person name="Palacios G.F."/>
            <person name="Redden C.L."/>
            <person name="Rosenzweig C.N."/>
            <person name="Scholz M.B."/>
            <person name="Teshima H."/>
            <person name="Xu Y."/>
        </authorList>
    </citation>
    <scope>NUCLEOTIDE SEQUENCE [LARGE SCALE GENOMIC DNA]</scope>
    <source>
        <strain evidence="1 2">8244</strain>
    </source>
</reference>
<protein>
    <submittedName>
        <fullName evidence="1">Uncharacterized protein</fullName>
    </submittedName>
</protein>
<gene>
    <name evidence="1" type="ORF">DJ90_6196</name>
</gene>
<dbReference type="Proteomes" id="UP000029278">
    <property type="component" value="Unassembled WGS sequence"/>
</dbReference>
<evidence type="ECO:0000313" key="1">
    <source>
        <dbReference type="EMBL" id="KFM89115.1"/>
    </source>
</evidence>
<proteinExistence type="predicted"/>
<dbReference type="PATRIC" id="fig|44252.3.peg.6426"/>
<dbReference type="AlphaFoldDB" id="A0A090Y9X0"/>
<organism evidence="1 2">
    <name type="scientific">Paenibacillus macerans</name>
    <name type="common">Bacillus macerans</name>
    <dbReference type="NCBI Taxonomy" id="44252"/>
    <lineage>
        <taxon>Bacteria</taxon>
        <taxon>Bacillati</taxon>
        <taxon>Bacillota</taxon>
        <taxon>Bacilli</taxon>
        <taxon>Bacillales</taxon>
        <taxon>Paenibacillaceae</taxon>
        <taxon>Paenibacillus</taxon>
    </lineage>
</organism>
<evidence type="ECO:0000313" key="2">
    <source>
        <dbReference type="Proteomes" id="UP000029278"/>
    </source>
</evidence>